<proteinExistence type="predicted"/>
<evidence type="ECO:0000313" key="2">
    <source>
        <dbReference type="Proteomes" id="UP000838102"/>
    </source>
</evidence>
<accession>A0ABM9CZT0</accession>
<gene>
    <name evidence="1" type="ORF">LMG032447_00078</name>
</gene>
<sequence length="306" mass="35570">MTENLPDQLKSLWDQGLAANRQEDWSKAALIWSELYESLNTFEVNYRLVMALFMNEQYRLAFDIATEYLDDYLTDSDLQKLFISLAVKNQEFVYAQQLALLVTDENQRQKLVSDIRLAEDEAQQTMGTTFQTVARHFYHLSDYDLISQEQRYQEAYQLPVKLFQAGARYLLLDPFCSPVMRASLLVDLKKLGFEETVSYYWIDDEKYEIDLGQVDLPLDSQPYQAVKAELHDQMANQDPIAFQTLLEQVRLEVSMLFPKITGSITDSKAWAQADIQRYQQLQSRLESASQAQIHQKVNQLLDQLSS</sequence>
<evidence type="ECO:0000313" key="1">
    <source>
        <dbReference type="EMBL" id="CAH1850169.1"/>
    </source>
</evidence>
<keyword evidence="2" id="KW-1185">Reference proteome</keyword>
<comment type="caution">
    <text evidence="1">The sequence shown here is derived from an EMBL/GenBank/DDBJ whole genome shotgun (WGS) entry which is preliminary data.</text>
</comment>
<dbReference type="Proteomes" id="UP000838102">
    <property type="component" value="Unassembled WGS sequence"/>
</dbReference>
<reference evidence="1" key="1">
    <citation type="submission" date="2022-03" db="EMBL/GenBank/DDBJ databases">
        <authorList>
            <person name="Hettiarachchi G."/>
        </authorList>
    </citation>
    <scope>NUCLEOTIDE SEQUENCE</scope>
    <source>
        <strain evidence="1">LMG 32447</strain>
    </source>
</reference>
<name>A0ABM9CZT0_9LACO</name>
<organism evidence="1 2">
    <name type="scientific">Convivina praedatoris</name>
    <dbReference type="NCBI Taxonomy" id="2880963"/>
    <lineage>
        <taxon>Bacteria</taxon>
        <taxon>Bacillati</taxon>
        <taxon>Bacillota</taxon>
        <taxon>Bacilli</taxon>
        <taxon>Lactobacillales</taxon>
        <taxon>Lactobacillaceae</taxon>
        <taxon>Convivina</taxon>
    </lineage>
</organism>
<protein>
    <submittedName>
        <fullName evidence="1">Uncharacterized protein</fullName>
    </submittedName>
</protein>
<dbReference type="EMBL" id="CAKOEU010000001">
    <property type="protein sequence ID" value="CAH1850169.1"/>
    <property type="molecule type" value="Genomic_DNA"/>
</dbReference>
<dbReference type="RefSeq" id="WP_248705548.1">
    <property type="nucleotide sequence ID" value="NZ_CAKOET010000001.1"/>
</dbReference>